<dbReference type="PROSITE" id="PS51374">
    <property type="entry name" value="NDPK_LIKE"/>
    <property type="match status" value="1"/>
</dbReference>
<dbReference type="PANTHER" id="PTHR11349">
    <property type="entry name" value="NUCLEOSIDE DIPHOSPHATE KINASE"/>
    <property type="match status" value="1"/>
</dbReference>
<comment type="catalytic activity">
    <reaction evidence="5">
        <text>a 2'-deoxyribonucleoside 5'-diphosphate + ATP = a 2'-deoxyribonucleoside 5'-triphosphate + ADP</text>
        <dbReference type="Rhea" id="RHEA:44640"/>
        <dbReference type="ChEBI" id="CHEBI:30616"/>
        <dbReference type="ChEBI" id="CHEBI:61560"/>
        <dbReference type="ChEBI" id="CHEBI:73316"/>
        <dbReference type="ChEBI" id="CHEBI:456216"/>
        <dbReference type="EC" id="2.7.4.6"/>
    </reaction>
</comment>
<evidence type="ECO:0000256" key="4">
    <source>
        <dbReference type="ARBA" id="ARBA00022777"/>
    </source>
</evidence>
<dbReference type="Gene3D" id="3.30.70.141">
    <property type="entry name" value="Nucleoside diphosphate kinase-like domain"/>
    <property type="match status" value="1"/>
</dbReference>
<keyword evidence="3 5" id="KW-0808">Transferase</keyword>
<comment type="caution">
    <text evidence="9">The sequence shown here is derived from an EMBL/GenBank/DDBJ whole genome shotgun (WGS) entry which is preliminary data.</text>
</comment>
<dbReference type="InterPro" id="IPR034907">
    <property type="entry name" value="NDK-like_dom"/>
</dbReference>
<proteinExistence type="inferred from homology"/>
<feature type="binding site" evidence="5 6">
    <location>
        <position position="58"/>
    </location>
    <ligand>
        <name>ATP</name>
        <dbReference type="ChEBI" id="CHEBI:30616"/>
    </ligand>
</feature>
<dbReference type="RefSeq" id="WP_114643210.1">
    <property type="nucleotide sequence ID" value="NZ_JAACIO010000017.1"/>
</dbReference>
<evidence type="ECO:0000256" key="7">
    <source>
        <dbReference type="RuleBase" id="RU004011"/>
    </source>
</evidence>
<dbReference type="InterPro" id="IPR001564">
    <property type="entry name" value="Nucleoside_diP_kinase"/>
</dbReference>
<gene>
    <name evidence="5" type="primary">ndk</name>
    <name evidence="9" type="ORF">DYH56_12485</name>
</gene>
<keyword evidence="4 5" id="KW-0418">Kinase</keyword>
<dbReference type="SMART" id="SM00562">
    <property type="entry name" value="NDK"/>
    <property type="match status" value="1"/>
</dbReference>
<dbReference type="EC" id="2.7.4.6" evidence="5"/>
<accession>A0ABX9KEG7</accession>
<evidence type="ECO:0000313" key="10">
    <source>
        <dbReference type="Proteomes" id="UP000263486"/>
    </source>
</evidence>
<dbReference type="CDD" id="cd04413">
    <property type="entry name" value="NDPk_I"/>
    <property type="match status" value="1"/>
</dbReference>
<evidence type="ECO:0000256" key="1">
    <source>
        <dbReference type="ARBA" id="ARBA00001946"/>
    </source>
</evidence>
<keyword evidence="5" id="KW-0547">Nucleotide-binding</keyword>
<keyword evidence="5" id="KW-0546">Nucleotide metabolism</keyword>
<evidence type="ECO:0000256" key="5">
    <source>
        <dbReference type="HAMAP-Rule" id="MF_00451"/>
    </source>
</evidence>
<feature type="active site" description="Pros-phosphohistidine intermediate" evidence="5 6">
    <location>
        <position position="116"/>
    </location>
</feature>
<dbReference type="EMBL" id="QUAJ01000025">
    <property type="protein sequence ID" value="REI40073.1"/>
    <property type="molecule type" value="Genomic_DNA"/>
</dbReference>
<evidence type="ECO:0000313" key="9">
    <source>
        <dbReference type="EMBL" id="REI40073.1"/>
    </source>
</evidence>
<feature type="binding site" evidence="5 6">
    <location>
        <position position="86"/>
    </location>
    <ligand>
        <name>ATP</name>
        <dbReference type="ChEBI" id="CHEBI:30616"/>
    </ligand>
</feature>
<keyword evidence="5" id="KW-0479">Metal-binding</keyword>
<organism evidence="9 10">
    <name type="scientific">Psychrilyobacter piezotolerans</name>
    <dbReference type="NCBI Taxonomy" id="2293438"/>
    <lineage>
        <taxon>Bacteria</taxon>
        <taxon>Fusobacteriati</taxon>
        <taxon>Fusobacteriota</taxon>
        <taxon>Fusobacteriia</taxon>
        <taxon>Fusobacteriales</taxon>
        <taxon>Fusobacteriaceae</taxon>
        <taxon>Psychrilyobacter</taxon>
    </lineage>
</organism>
<comment type="cofactor">
    <cofactor evidence="1 5">
        <name>Mg(2+)</name>
        <dbReference type="ChEBI" id="CHEBI:18420"/>
    </cofactor>
</comment>
<feature type="binding site" evidence="5 6">
    <location>
        <position position="103"/>
    </location>
    <ligand>
        <name>ATP</name>
        <dbReference type="ChEBI" id="CHEBI:30616"/>
    </ligand>
</feature>
<reference evidence="9 10" key="1">
    <citation type="submission" date="2018-08" db="EMBL/GenBank/DDBJ databases">
        <title>Draft genome sequence of Psychrilyobacter sp. strain SD5 isolated from Black Sea water.</title>
        <authorList>
            <person name="Yadav S."/>
            <person name="Villanueva L."/>
            <person name="Damste J.S.S."/>
        </authorList>
    </citation>
    <scope>NUCLEOTIDE SEQUENCE [LARGE SCALE GENOMIC DNA]</scope>
    <source>
        <strain evidence="9 10">SD5</strain>
    </source>
</reference>
<dbReference type="NCBIfam" id="NF001908">
    <property type="entry name" value="PRK00668.1"/>
    <property type="match status" value="1"/>
</dbReference>
<comment type="catalytic activity">
    <reaction evidence="5">
        <text>a ribonucleoside 5'-diphosphate + ATP = a ribonucleoside 5'-triphosphate + ADP</text>
        <dbReference type="Rhea" id="RHEA:18113"/>
        <dbReference type="ChEBI" id="CHEBI:30616"/>
        <dbReference type="ChEBI" id="CHEBI:57930"/>
        <dbReference type="ChEBI" id="CHEBI:61557"/>
        <dbReference type="ChEBI" id="CHEBI:456216"/>
        <dbReference type="EC" id="2.7.4.6"/>
    </reaction>
</comment>
<comment type="subcellular location">
    <subcellularLocation>
        <location evidence="5">Cytoplasm</location>
    </subcellularLocation>
</comment>
<keyword evidence="5" id="KW-0067">ATP-binding</keyword>
<feature type="domain" description="Nucleoside diphosphate kinase-like" evidence="8">
    <location>
        <begin position="2"/>
        <end position="139"/>
    </location>
</feature>
<dbReference type="PRINTS" id="PR01243">
    <property type="entry name" value="NUCDPKINASE"/>
</dbReference>
<dbReference type="HAMAP" id="MF_00451">
    <property type="entry name" value="NDP_kinase"/>
    <property type="match status" value="1"/>
</dbReference>
<feature type="binding site" evidence="5 6">
    <location>
        <position position="10"/>
    </location>
    <ligand>
        <name>ATP</name>
        <dbReference type="ChEBI" id="CHEBI:30616"/>
    </ligand>
</feature>
<keyword evidence="5" id="KW-0460">Magnesium</keyword>
<evidence type="ECO:0000259" key="8">
    <source>
        <dbReference type="SMART" id="SM00562"/>
    </source>
</evidence>
<sequence length="140" mass="15766">MPEQTFLMIKPDGVKRRLVGDILIKLEKKGLKIVAMKMLQITRELAEIHYQEHRGKGFYEELIKFITSGPVVAMVLEGEGIVEIIRNFAGKTNPKEAGCGTIRGDYAYDLTQNVVHTSDSIVSAKREIINFFEKAEILGK</sequence>
<dbReference type="SUPFAM" id="SSF54919">
    <property type="entry name" value="Nucleoside diphosphate kinase, NDK"/>
    <property type="match status" value="1"/>
</dbReference>
<comment type="similarity">
    <text evidence="2 5 6 7">Belongs to the NDK family.</text>
</comment>
<name>A0ABX9KEG7_9FUSO</name>
<evidence type="ECO:0000256" key="6">
    <source>
        <dbReference type="PROSITE-ProRule" id="PRU00706"/>
    </source>
</evidence>
<comment type="function">
    <text evidence="5">Major role in the synthesis of nucleoside triphosphates other than ATP. The ATP gamma phosphate is transferred to the NDP beta phosphate via a ping-pong mechanism, using a phosphorylated active-site intermediate.</text>
</comment>
<feature type="binding site" evidence="5 6">
    <location>
        <position position="113"/>
    </location>
    <ligand>
        <name>ATP</name>
        <dbReference type="ChEBI" id="CHEBI:30616"/>
    </ligand>
</feature>
<evidence type="ECO:0000256" key="3">
    <source>
        <dbReference type="ARBA" id="ARBA00022679"/>
    </source>
</evidence>
<keyword evidence="5" id="KW-0597">Phosphoprotein</keyword>
<comment type="subunit">
    <text evidence="5">Homotetramer.</text>
</comment>
<dbReference type="Proteomes" id="UP000263486">
    <property type="component" value="Unassembled WGS sequence"/>
</dbReference>
<dbReference type="InterPro" id="IPR036850">
    <property type="entry name" value="NDK-like_dom_sf"/>
</dbReference>
<feature type="binding site" evidence="5 6">
    <location>
        <position position="92"/>
    </location>
    <ligand>
        <name>ATP</name>
        <dbReference type="ChEBI" id="CHEBI:30616"/>
    </ligand>
</feature>
<keyword evidence="5" id="KW-0963">Cytoplasm</keyword>
<dbReference type="Pfam" id="PF00334">
    <property type="entry name" value="NDK"/>
    <property type="match status" value="1"/>
</dbReference>
<keyword evidence="10" id="KW-1185">Reference proteome</keyword>
<protein>
    <recommendedName>
        <fullName evidence="5">Nucleoside diphosphate kinase</fullName>
        <shortName evidence="5">NDK</shortName>
        <shortName evidence="5">NDP kinase</shortName>
        <ecNumber evidence="5">2.7.4.6</ecNumber>
    </recommendedName>
    <alternativeName>
        <fullName evidence="5">Nucleoside-2-P kinase</fullName>
    </alternativeName>
</protein>
<evidence type="ECO:0000256" key="2">
    <source>
        <dbReference type="ARBA" id="ARBA00008142"/>
    </source>
</evidence>
<dbReference type="GO" id="GO:0004550">
    <property type="term" value="F:nucleoside diphosphate kinase activity"/>
    <property type="evidence" value="ECO:0007669"/>
    <property type="project" value="UniProtKB-EC"/>
</dbReference>